<evidence type="ECO:0000313" key="2">
    <source>
        <dbReference type="EMBL" id="KAF2691793.1"/>
    </source>
</evidence>
<keyword evidence="3" id="KW-1185">Reference proteome</keyword>
<reference evidence="2" key="1">
    <citation type="journal article" date="2020" name="Stud. Mycol.">
        <title>101 Dothideomycetes genomes: a test case for predicting lifestyles and emergence of pathogens.</title>
        <authorList>
            <person name="Haridas S."/>
            <person name="Albert R."/>
            <person name="Binder M."/>
            <person name="Bloem J."/>
            <person name="Labutti K."/>
            <person name="Salamov A."/>
            <person name="Andreopoulos B."/>
            <person name="Baker S."/>
            <person name="Barry K."/>
            <person name="Bills G."/>
            <person name="Bluhm B."/>
            <person name="Cannon C."/>
            <person name="Castanera R."/>
            <person name="Culley D."/>
            <person name="Daum C."/>
            <person name="Ezra D."/>
            <person name="Gonzalez J."/>
            <person name="Henrissat B."/>
            <person name="Kuo A."/>
            <person name="Liang C."/>
            <person name="Lipzen A."/>
            <person name="Lutzoni F."/>
            <person name="Magnuson J."/>
            <person name="Mondo S."/>
            <person name="Nolan M."/>
            <person name="Ohm R."/>
            <person name="Pangilinan J."/>
            <person name="Park H.-J."/>
            <person name="Ramirez L."/>
            <person name="Alfaro M."/>
            <person name="Sun H."/>
            <person name="Tritt A."/>
            <person name="Yoshinaga Y."/>
            <person name="Zwiers L.-H."/>
            <person name="Turgeon B."/>
            <person name="Goodwin S."/>
            <person name="Spatafora J."/>
            <person name="Crous P."/>
            <person name="Grigoriev I."/>
        </authorList>
    </citation>
    <scope>NUCLEOTIDE SEQUENCE</scope>
    <source>
        <strain evidence="2">CBS 122367</strain>
    </source>
</reference>
<feature type="signal peptide" evidence="1">
    <location>
        <begin position="1"/>
        <end position="18"/>
    </location>
</feature>
<protein>
    <submittedName>
        <fullName evidence="2">Uncharacterized protein</fullName>
    </submittedName>
</protein>
<proteinExistence type="predicted"/>
<name>A0A6G1JNQ5_9PLEO</name>
<dbReference type="EMBL" id="MU005569">
    <property type="protein sequence ID" value="KAF2691793.1"/>
    <property type="molecule type" value="Genomic_DNA"/>
</dbReference>
<sequence length="154" mass="16302">MQFFITLSGLIAIASTAAIPRPVPSTVTLRLITSLAHESHYTPTQQVPTIPKGNTLHILVGQALSLDQSPLYLQAIEIAEITKGVALTSPPQQVTEGDNRVKCMVKTGHSSSGLAFGLEAGVVAFGGETGGLATVTGVECWLNEEYERVTVWDA</sequence>
<evidence type="ECO:0000313" key="3">
    <source>
        <dbReference type="Proteomes" id="UP000799291"/>
    </source>
</evidence>
<organism evidence="2 3">
    <name type="scientific">Lentithecium fluviatile CBS 122367</name>
    <dbReference type="NCBI Taxonomy" id="1168545"/>
    <lineage>
        <taxon>Eukaryota</taxon>
        <taxon>Fungi</taxon>
        <taxon>Dikarya</taxon>
        <taxon>Ascomycota</taxon>
        <taxon>Pezizomycotina</taxon>
        <taxon>Dothideomycetes</taxon>
        <taxon>Pleosporomycetidae</taxon>
        <taxon>Pleosporales</taxon>
        <taxon>Massarineae</taxon>
        <taxon>Lentitheciaceae</taxon>
        <taxon>Lentithecium</taxon>
    </lineage>
</organism>
<gene>
    <name evidence="2" type="ORF">K458DRAFT_411500</name>
</gene>
<dbReference type="AlphaFoldDB" id="A0A6G1JNQ5"/>
<dbReference type="OrthoDB" id="10475301at2759"/>
<keyword evidence="1" id="KW-0732">Signal</keyword>
<accession>A0A6G1JNQ5</accession>
<dbReference type="Proteomes" id="UP000799291">
    <property type="component" value="Unassembled WGS sequence"/>
</dbReference>
<evidence type="ECO:0000256" key="1">
    <source>
        <dbReference type="SAM" id="SignalP"/>
    </source>
</evidence>
<feature type="chain" id="PRO_5026091110" evidence="1">
    <location>
        <begin position="19"/>
        <end position="154"/>
    </location>
</feature>